<dbReference type="CDD" id="cd00065">
    <property type="entry name" value="FYVE_like_SF"/>
    <property type="match status" value="1"/>
</dbReference>
<evidence type="ECO:0000313" key="7">
    <source>
        <dbReference type="Proteomes" id="UP001153954"/>
    </source>
</evidence>
<keyword evidence="1" id="KW-0479">Metal-binding</keyword>
<dbReference type="Gene3D" id="3.30.40.10">
    <property type="entry name" value="Zinc/RING finger domain, C3HC4 (zinc finger)"/>
    <property type="match status" value="1"/>
</dbReference>
<dbReference type="SUPFAM" id="SSF57903">
    <property type="entry name" value="FYVE/PHD zinc finger"/>
    <property type="match status" value="1"/>
</dbReference>
<evidence type="ECO:0000256" key="3">
    <source>
        <dbReference type="ARBA" id="ARBA00022833"/>
    </source>
</evidence>
<dbReference type="InterPro" id="IPR011011">
    <property type="entry name" value="Znf_FYVE_PHD"/>
</dbReference>
<dbReference type="GO" id="GO:0044878">
    <property type="term" value="P:mitotic cytokinesis checkpoint signaling"/>
    <property type="evidence" value="ECO:0007669"/>
    <property type="project" value="TreeGrafter"/>
</dbReference>
<keyword evidence="7" id="KW-1185">Reference proteome</keyword>
<dbReference type="GO" id="GO:0032154">
    <property type="term" value="C:cleavage furrow"/>
    <property type="evidence" value="ECO:0007669"/>
    <property type="project" value="TreeGrafter"/>
</dbReference>
<accession>A0AAU9U5Z8</accession>
<dbReference type="PANTHER" id="PTHR46603:SF1">
    <property type="entry name" value="ABSCISSION_NOCUT CHECKPOINT REGULATOR"/>
    <property type="match status" value="1"/>
</dbReference>
<evidence type="ECO:0000256" key="4">
    <source>
        <dbReference type="PROSITE-ProRule" id="PRU00091"/>
    </source>
</evidence>
<keyword evidence="3" id="KW-0862">Zinc</keyword>
<proteinExistence type="predicted"/>
<dbReference type="Pfam" id="PF22586">
    <property type="entry name" value="ANCHR-like_BBOX"/>
    <property type="match status" value="1"/>
</dbReference>
<dbReference type="SUPFAM" id="SSF57845">
    <property type="entry name" value="B-box zinc-binding domain"/>
    <property type="match status" value="1"/>
</dbReference>
<dbReference type="InterPro" id="IPR013083">
    <property type="entry name" value="Znf_RING/FYVE/PHD"/>
</dbReference>
<dbReference type="GO" id="GO:0030496">
    <property type="term" value="C:midbody"/>
    <property type="evidence" value="ECO:0007669"/>
    <property type="project" value="TreeGrafter"/>
</dbReference>
<evidence type="ECO:0000313" key="6">
    <source>
        <dbReference type="EMBL" id="CAH2094558.1"/>
    </source>
</evidence>
<protein>
    <recommendedName>
        <fullName evidence="5">FYVE-type domain-containing protein</fullName>
    </recommendedName>
</protein>
<keyword evidence="2 4" id="KW-0863">Zinc-finger</keyword>
<organism evidence="6 7">
    <name type="scientific">Euphydryas editha</name>
    <name type="common">Edith's checkerspot</name>
    <dbReference type="NCBI Taxonomy" id="104508"/>
    <lineage>
        <taxon>Eukaryota</taxon>
        <taxon>Metazoa</taxon>
        <taxon>Ecdysozoa</taxon>
        <taxon>Arthropoda</taxon>
        <taxon>Hexapoda</taxon>
        <taxon>Insecta</taxon>
        <taxon>Pterygota</taxon>
        <taxon>Neoptera</taxon>
        <taxon>Endopterygota</taxon>
        <taxon>Lepidoptera</taxon>
        <taxon>Glossata</taxon>
        <taxon>Ditrysia</taxon>
        <taxon>Papilionoidea</taxon>
        <taxon>Nymphalidae</taxon>
        <taxon>Nymphalinae</taxon>
        <taxon>Euphydryas</taxon>
    </lineage>
</organism>
<dbReference type="EMBL" id="CAKOGL010000014">
    <property type="protein sequence ID" value="CAH2094558.1"/>
    <property type="molecule type" value="Genomic_DNA"/>
</dbReference>
<reference evidence="6" key="1">
    <citation type="submission" date="2022-03" db="EMBL/GenBank/DDBJ databases">
        <authorList>
            <person name="Tunstrom K."/>
        </authorList>
    </citation>
    <scope>NUCLEOTIDE SEQUENCE</scope>
</reference>
<dbReference type="GO" id="GO:0009838">
    <property type="term" value="P:abscission"/>
    <property type="evidence" value="ECO:0007669"/>
    <property type="project" value="TreeGrafter"/>
</dbReference>
<evidence type="ECO:0000259" key="5">
    <source>
        <dbReference type="PROSITE" id="PS50178"/>
    </source>
</evidence>
<name>A0AAU9U5Z8_EUPED</name>
<feature type="domain" description="FYVE-type" evidence="5">
    <location>
        <begin position="1"/>
        <end position="55"/>
    </location>
</feature>
<dbReference type="InterPro" id="IPR017455">
    <property type="entry name" value="Znf_FYVE-rel"/>
</dbReference>
<dbReference type="PROSITE" id="PS50178">
    <property type="entry name" value="ZF_FYVE"/>
    <property type="match status" value="1"/>
</dbReference>
<comment type="caution">
    <text evidence="6">The sequence shown here is derived from an EMBL/GenBank/DDBJ whole genome shotgun (WGS) entry which is preliminary data.</text>
</comment>
<sequence>MACNSCSKSFSLLRQEKGCPGCGFSYCSKCLNHKVFLPKLNSEVKVCAKCENTTNRNEPKKVEPPDAYYKRISGTNDANKNKDANENTTDQQIYEKLNKLKEDKHEKPQKISNEEIIKRLQKLKGDIPSTSNAELEARLANIKGIPISAVQTKPVLLHPDLRTEQEQADDLLKQFMAQSNIDTNYKEEFDGLVNDIETRLQKLKASSISGSAETTTSMSNDKSDDEEEIIKKIIEKAKIETKLEESEICDSIVDELPFCEICNEDAKMRCLGCKYLFCKRCFLEHKDEDDGCDTYEPYTAPKNSKA</sequence>
<gene>
    <name evidence="6" type="ORF">EEDITHA_LOCUS10113</name>
</gene>
<dbReference type="Proteomes" id="UP001153954">
    <property type="component" value="Unassembled WGS sequence"/>
</dbReference>
<dbReference type="InterPro" id="IPR000306">
    <property type="entry name" value="Znf_FYVE"/>
</dbReference>
<dbReference type="GO" id="GO:0032266">
    <property type="term" value="F:phosphatidylinositol-3-phosphate binding"/>
    <property type="evidence" value="ECO:0007669"/>
    <property type="project" value="TreeGrafter"/>
</dbReference>
<evidence type="ECO:0000256" key="2">
    <source>
        <dbReference type="ARBA" id="ARBA00022771"/>
    </source>
</evidence>
<dbReference type="GO" id="GO:0008270">
    <property type="term" value="F:zinc ion binding"/>
    <property type="evidence" value="ECO:0007669"/>
    <property type="project" value="UniProtKB-KW"/>
</dbReference>
<dbReference type="PANTHER" id="PTHR46603">
    <property type="entry name" value="ABSCISSION/NOCUT CHECKPOINT REGULATOR"/>
    <property type="match status" value="1"/>
</dbReference>
<evidence type="ECO:0000256" key="1">
    <source>
        <dbReference type="ARBA" id="ARBA00022723"/>
    </source>
</evidence>
<dbReference type="Pfam" id="PF01363">
    <property type="entry name" value="FYVE"/>
    <property type="match status" value="1"/>
</dbReference>
<dbReference type="GO" id="GO:0005813">
    <property type="term" value="C:centrosome"/>
    <property type="evidence" value="ECO:0007669"/>
    <property type="project" value="TreeGrafter"/>
</dbReference>
<dbReference type="AlphaFoldDB" id="A0AAU9U5Z8"/>